<gene>
    <name evidence="3" type="primary">nifU</name>
    <name evidence="3" type="ORF">LuPra_06143</name>
</gene>
<dbReference type="Proteomes" id="UP000076079">
    <property type="component" value="Chromosome"/>
</dbReference>
<evidence type="ECO:0000259" key="2">
    <source>
        <dbReference type="Pfam" id="PF01592"/>
    </source>
</evidence>
<dbReference type="InterPro" id="IPR002871">
    <property type="entry name" value="NIF_FeS_clus_asmbl_NifU_N"/>
</dbReference>
<accession>A0A143PYI6</accession>
<dbReference type="Gene3D" id="3.90.1010.10">
    <property type="match status" value="1"/>
</dbReference>
<dbReference type="Pfam" id="PF01592">
    <property type="entry name" value="NifU_N"/>
    <property type="match status" value="1"/>
</dbReference>
<dbReference type="NCBIfam" id="TIGR01994">
    <property type="entry name" value="SUF_scaf_2"/>
    <property type="match status" value="1"/>
</dbReference>
<dbReference type="PATRIC" id="fig|1813736.3.peg.6452"/>
<dbReference type="STRING" id="1855912.LuPra_06143"/>
<name>A0A143PYI6_LUTPR</name>
<dbReference type="KEGG" id="abac:LuPra_06143"/>
<protein>
    <submittedName>
        <fullName evidence="3">NifU-like protein</fullName>
    </submittedName>
</protein>
<dbReference type="RefSeq" id="WP_110174277.1">
    <property type="nucleotide sequence ID" value="NZ_CP015136.1"/>
</dbReference>
<evidence type="ECO:0000313" key="4">
    <source>
        <dbReference type="Proteomes" id="UP000076079"/>
    </source>
</evidence>
<keyword evidence="4" id="KW-1185">Reference proteome</keyword>
<dbReference type="PANTHER" id="PTHR10093">
    <property type="entry name" value="IRON-SULFUR CLUSTER ASSEMBLY ENZYME NIFU HOMOLOG"/>
    <property type="match status" value="1"/>
</dbReference>
<dbReference type="OrthoDB" id="9804157at2"/>
<reference evidence="4" key="2">
    <citation type="submission" date="2016-04" db="EMBL/GenBank/DDBJ databases">
        <title>First Complete Genome Sequence of a Subdivision 6 Acidobacterium.</title>
        <authorList>
            <person name="Huang S."/>
            <person name="Vieira S."/>
            <person name="Bunk B."/>
            <person name="Riedel T."/>
            <person name="Sproeer C."/>
            <person name="Overmann J."/>
        </authorList>
    </citation>
    <scope>NUCLEOTIDE SEQUENCE [LARGE SCALE GENOMIC DNA]</scope>
    <source>
        <strain evidence="4">DSM 100886 HEG_-6_39</strain>
    </source>
</reference>
<dbReference type="SUPFAM" id="SSF82649">
    <property type="entry name" value="SufE/NifU"/>
    <property type="match status" value="1"/>
</dbReference>
<dbReference type="GO" id="GO:0005506">
    <property type="term" value="F:iron ion binding"/>
    <property type="evidence" value="ECO:0007669"/>
    <property type="project" value="InterPro"/>
</dbReference>
<dbReference type="EMBL" id="CP015136">
    <property type="protein sequence ID" value="AMY12859.1"/>
    <property type="molecule type" value="Genomic_DNA"/>
</dbReference>
<dbReference type="FunFam" id="3.90.1010.10:FF:000002">
    <property type="entry name" value="Iron-sulfur cluster assembly scaffold protein NifU"/>
    <property type="match status" value="1"/>
</dbReference>
<evidence type="ECO:0000256" key="1">
    <source>
        <dbReference type="ARBA" id="ARBA00006420"/>
    </source>
</evidence>
<proteinExistence type="inferred from homology"/>
<dbReference type="AlphaFoldDB" id="A0A143PYI6"/>
<dbReference type="GO" id="GO:0016226">
    <property type="term" value="P:iron-sulfur cluster assembly"/>
    <property type="evidence" value="ECO:0007669"/>
    <property type="project" value="InterPro"/>
</dbReference>
<feature type="domain" description="NIF system FeS cluster assembly NifU N-terminal" evidence="2">
    <location>
        <begin position="8"/>
        <end position="125"/>
    </location>
</feature>
<comment type="similarity">
    <text evidence="1">Belongs to the NifU family.</text>
</comment>
<dbReference type="GO" id="GO:0051536">
    <property type="term" value="F:iron-sulfur cluster binding"/>
    <property type="evidence" value="ECO:0007669"/>
    <property type="project" value="InterPro"/>
</dbReference>
<sequence length="147" mass="15756">MTDLRDLYQEVILDHNKRPRNFGVIDGGSHAAGHNPMCGDRVSVYVRMEDGKVAEARFTGNGCAISKASASLMTEAVTGHTAAEVRDLFSTFQETVTGKAEPDDEKIGKLVVLSGVSEYPSRVKCAMLAWHALQAAIEGADATVSTE</sequence>
<dbReference type="CDD" id="cd06664">
    <property type="entry name" value="IscU_like"/>
    <property type="match status" value="1"/>
</dbReference>
<organism evidence="3 4">
    <name type="scientific">Luteitalea pratensis</name>
    <dbReference type="NCBI Taxonomy" id="1855912"/>
    <lineage>
        <taxon>Bacteria</taxon>
        <taxon>Pseudomonadati</taxon>
        <taxon>Acidobacteriota</taxon>
        <taxon>Vicinamibacteria</taxon>
        <taxon>Vicinamibacterales</taxon>
        <taxon>Vicinamibacteraceae</taxon>
        <taxon>Luteitalea</taxon>
    </lineage>
</organism>
<reference evidence="3 4" key="1">
    <citation type="journal article" date="2016" name="Genome Announc.">
        <title>First Complete Genome Sequence of a Subdivision 6 Acidobacterium Strain.</title>
        <authorList>
            <person name="Huang S."/>
            <person name="Vieira S."/>
            <person name="Bunk B."/>
            <person name="Riedel T."/>
            <person name="Sproer C."/>
            <person name="Overmann J."/>
        </authorList>
    </citation>
    <scope>NUCLEOTIDE SEQUENCE [LARGE SCALE GENOMIC DNA]</scope>
    <source>
        <strain evidence="4">DSM 100886 HEG_-6_39</strain>
    </source>
</reference>
<evidence type="ECO:0000313" key="3">
    <source>
        <dbReference type="EMBL" id="AMY12859.1"/>
    </source>
</evidence>